<evidence type="ECO:0000313" key="1">
    <source>
        <dbReference type="EMBL" id="KAI1856146.1"/>
    </source>
</evidence>
<evidence type="ECO:0008006" key="3">
    <source>
        <dbReference type="Google" id="ProtNLM"/>
    </source>
</evidence>
<accession>A0A9P9WBR5</accession>
<keyword evidence="2" id="KW-1185">Reference proteome</keyword>
<gene>
    <name evidence="1" type="ORF">JX265_011861</name>
</gene>
<dbReference type="EMBL" id="JAFIMR010000046">
    <property type="protein sequence ID" value="KAI1856146.1"/>
    <property type="molecule type" value="Genomic_DNA"/>
</dbReference>
<name>A0A9P9WBR5_9PEZI</name>
<reference evidence="1" key="1">
    <citation type="submission" date="2021-03" db="EMBL/GenBank/DDBJ databases">
        <title>Revisited historic fungal species revealed as producer of novel bioactive compounds through whole genome sequencing and comparative genomics.</title>
        <authorList>
            <person name="Vignolle G.A."/>
            <person name="Hochenegger N."/>
            <person name="Mach R.L."/>
            <person name="Mach-Aigner A.R."/>
            <person name="Javad Rahimi M."/>
            <person name="Salim K.A."/>
            <person name="Chan C.M."/>
            <person name="Lim L.B.L."/>
            <person name="Cai F."/>
            <person name="Druzhinina I.S."/>
            <person name="U'Ren J.M."/>
            <person name="Derntl C."/>
        </authorList>
    </citation>
    <scope>NUCLEOTIDE SEQUENCE</scope>
    <source>
        <strain evidence="1">TUCIM 5799</strain>
    </source>
</reference>
<dbReference type="Proteomes" id="UP000829685">
    <property type="component" value="Unassembled WGS sequence"/>
</dbReference>
<comment type="caution">
    <text evidence="1">The sequence shown here is derived from an EMBL/GenBank/DDBJ whole genome shotgun (WGS) entry which is preliminary data.</text>
</comment>
<proteinExistence type="predicted"/>
<evidence type="ECO:0000313" key="2">
    <source>
        <dbReference type="Proteomes" id="UP000829685"/>
    </source>
</evidence>
<protein>
    <recommendedName>
        <fullName evidence="3">Ankyrin repeat protein</fullName>
    </recommendedName>
</protein>
<organism evidence="1 2">
    <name type="scientific">Neoarthrinium moseri</name>
    <dbReference type="NCBI Taxonomy" id="1658444"/>
    <lineage>
        <taxon>Eukaryota</taxon>
        <taxon>Fungi</taxon>
        <taxon>Dikarya</taxon>
        <taxon>Ascomycota</taxon>
        <taxon>Pezizomycotina</taxon>
        <taxon>Sordariomycetes</taxon>
        <taxon>Xylariomycetidae</taxon>
        <taxon>Amphisphaeriales</taxon>
        <taxon>Apiosporaceae</taxon>
        <taxon>Neoarthrinium</taxon>
    </lineage>
</organism>
<sequence>MGRHIILDDCRDVQHREIVDFLLDHGVDINRPDVMRSTGRHSVPLSSDYSTFDKTLGVLNAAAARDDIKMFDHRVLSGCGLHTAAAYCSDPVKVKAMIAHLVATYSFDPKAKDNVIGLRSLGIDPSDTGVPLDFTTRQEHRAALRRPNLSTAQTQISEELEGPVRYLPCGEVHFRRPFEWDQD</sequence>
<dbReference type="AlphaFoldDB" id="A0A9P9WBR5"/>